<sequence>MEQGLQESGSYMFLLYNPSREGERKGGRAGGPSNCYEYGQKRSGVGPHCHRRVGQLLPSSAVNLHPASNSGLASLAHFLTGVCAGKRDI</sequence>
<protein>
    <submittedName>
        <fullName evidence="1">Uncharacterized protein</fullName>
    </submittedName>
</protein>
<reference evidence="1 2" key="1">
    <citation type="submission" date="2024-09" db="EMBL/GenBank/DDBJ databases">
        <title>Chromosome-scale assembly of Riccia fluitans.</title>
        <authorList>
            <person name="Paukszto L."/>
            <person name="Sawicki J."/>
            <person name="Karawczyk K."/>
            <person name="Piernik-Szablinska J."/>
            <person name="Szczecinska M."/>
            <person name="Mazdziarz M."/>
        </authorList>
    </citation>
    <scope>NUCLEOTIDE SEQUENCE [LARGE SCALE GENOMIC DNA]</scope>
    <source>
        <strain evidence="1">Rf_01</strain>
        <tissue evidence="1">Aerial parts of the thallus</tissue>
    </source>
</reference>
<keyword evidence="2" id="KW-1185">Reference proteome</keyword>
<proteinExistence type="predicted"/>
<name>A0ABD1ZK90_9MARC</name>
<dbReference type="AlphaFoldDB" id="A0ABD1ZK90"/>
<evidence type="ECO:0000313" key="2">
    <source>
        <dbReference type="Proteomes" id="UP001605036"/>
    </source>
</evidence>
<evidence type="ECO:0000313" key="1">
    <source>
        <dbReference type="EMBL" id="KAL2650634.1"/>
    </source>
</evidence>
<dbReference type="EMBL" id="JBHFFA010000001">
    <property type="protein sequence ID" value="KAL2650634.1"/>
    <property type="molecule type" value="Genomic_DNA"/>
</dbReference>
<dbReference type="Proteomes" id="UP001605036">
    <property type="component" value="Unassembled WGS sequence"/>
</dbReference>
<comment type="caution">
    <text evidence="1">The sequence shown here is derived from an EMBL/GenBank/DDBJ whole genome shotgun (WGS) entry which is preliminary data.</text>
</comment>
<gene>
    <name evidence="1" type="ORF">R1flu_018762</name>
</gene>
<accession>A0ABD1ZK90</accession>
<organism evidence="1 2">
    <name type="scientific">Riccia fluitans</name>
    <dbReference type="NCBI Taxonomy" id="41844"/>
    <lineage>
        <taxon>Eukaryota</taxon>
        <taxon>Viridiplantae</taxon>
        <taxon>Streptophyta</taxon>
        <taxon>Embryophyta</taxon>
        <taxon>Marchantiophyta</taxon>
        <taxon>Marchantiopsida</taxon>
        <taxon>Marchantiidae</taxon>
        <taxon>Marchantiales</taxon>
        <taxon>Ricciaceae</taxon>
        <taxon>Riccia</taxon>
    </lineage>
</organism>